<dbReference type="eggNOG" id="COG1516">
    <property type="taxonomic scope" value="Bacteria"/>
</dbReference>
<dbReference type="AlphaFoldDB" id="N4WDS4"/>
<evidence type="ECO:0000313" key="8">
    <source>
        <dbReference type="Proteomes" id="UP000012283"/>
    </source>
</evidence>
<keyword evidence="3 6" id="KW-0963">Cytoplasm</keyword>
<proteinExistence type="inferred from homology"/>
<reference evidence="7 8" key="1">
    <citation type="submission" date="2013-03" db="EMBL/GenBank/DDBJ databases">
        <title>Draft genome sequence of Gracibacillus halophilus YIM-C55.5, a moderately halophilic and thermophilic organism from the Xiaochaidamu salt lake.</title>
        <authorList>
            <person name="Sugumar T."/>
            <person name="Polireddy D.R."/>
            <person name="Antony A."/>
            <person name="Madhava Y.R."/>
            <person name="Sivakumar N."/>
        </authorList>
    </citation>
    <scope>NUCLEOTIDE SEQUENCE [LARGE SCALE GENOMIC DNA]</scope>
    <source>
        <strain evidence="7 8">YIM-C55.5</strain>
    </source>
</reference>
<dbReference type="Pfam" id="PF02561">
    <property type="entry name" value="FliS"/>
    <property type="match status" value="1"/>
</dbReference>
<evidence type="ECO:0000256" key="6">
    <source>
        <dbReference type="PIRNR" id="PIRNR039090"/>
    </source>
</evidence>
<dbReference type="OrthoDB" id="1524959at2"/>
<keyword evidence="8" id="KW-1185">Reference proteome</keyword>
<dbReference type="SUPFAM" id="SSF101116">
    <property type="entry name" value="Flagellar export chaperone FliS"/>
    <property type="match status" value="1"/>
</dbReference>
<evidence type="ECO:0000256" key="1">
    <source>
        <dbReference type="ARBA" id="ARBA00004514"/>
    </source>
</evidence>
<keyword evidence="5" id="KW-0143">Chaperone</keyword>
<dbReference type="Gene3D" id="1.20.120.340">
    <property type="entry name" value="Flagellar protein FliS"/>
    <property type="match status" value="1"/>
</dbReference>
<keyword evidence="7" id="KW-0282">Flagellum</keyword>
<organism evidence="7 8">
    <name type="scientific">Gracilibacillus halophilus YIM-C55.5</name>
    <dbReference type="NCBI Taxonomy" id="1308866"/>
    <lineage>
        <taxon>Bacteria</taxon>
        <taxon>Bacillati</taxon>
        <taxon>Bacillota</taxon>
        <taxon>Bacilli</taxon>
        <taxon>Bacillales</taxon>
        <taxon>Bacillaceae</taxon>
        <taxon>Gracilibacillus</taxon>
    </lineage>
</organism>
<dbReference type="GO" id="GO:0071973">
    <property type="term" value="P:bacterial-type flagellum-dependent cell motility"/>
    <property type="evidence" value="ECO:0007669"/>
    <property type="project" value="TreeGrafter"/>
</dbReference>
<comment type="subcellular location">
    <subcellularLocation>
        <location evidence="1 6">Cytoplasm</location>
        <location evidence="1 6">Cytosol</location>
    </subcellularLocation>
</comment>
<protein>
    <recommendedName>
        <fullName evidence="6">Flagellar secretion chaperone FliS</fullName>
    </recommendedName>
</protein>
<keyword evidence="7" id="KW-0969">Cilium</keyword>
<dbReference type="PANTHER" id="PTHR34773">
    <property type="entry name" value="FLAGELLAR SECRETION CHAPERONE FLIS"/>
    <property type="match status" value="1"/>
</dbReference>
<name>N4WDS4_9BACI</name>
<dbReference type="RefSeq" id="WP_003462653.1">
    <property type="nucleotide sequence ID" value="NZ_APML01000003.1"/>
</dbReference>
<dbReference type="PATRIC" id="fig|1308866.3.peg.100"/>
<dbReference type="InterPro" id="IPR036584">
    <property type="entry name" value="FliS_sf"/>
</dbReference>
<evidence type="ECO:0000313" key="7">
    <source>
        <dbReference type="EMBL" id="ENH98418.1"/>
    </source>
</evidence>
<dbReference type="GO" id="GO:0044780">
    <property type="term" value="P:bacterial-type flagellum assembly"/>
    <property type="evidence" value="ECO:0007669"/>
    <property type="project" value="InterPro"/>
</dbReference>
<keyword evidence="4 6" id="KW-1005">Bacterial flagellum biogenesis</keyword>
<comment type="caution">
    <text evidence="7">The sequence shown here is derived from an EMBL/GenBank/DDBJ whole genome shotgun (WGS) entry which is preliminary data.</text>
</comment>
<dbReference type="InterPro" id="IPR003713">
    <property type="entry name" value="FliS"/>
</dbReference>
<accession>N4WDS4</accession>
<sequence>MSYQQYQAYQNNSVETASPSELTLMLYNGCIKFIKQAKKAIDEGNIQDRNNYIQRAQNIIRELMVTLDQDAPIAQEIMPLYDFVHYNLTQGNVNNNKEALQEAEDIVVDFRDTWKEVIKQERKRTYGQGTNA</sequence>
<dbReference type="STRING" id="1308866.J416_00484"/>
<evidence type="ECO:0000256" key="5">
    <source>
        <dbReference type="ARBA" id="ARBA00023186"/>
    </source>
</evidence>
<dbReference type="GO" id="GO:0005829">
    <property type="term" value="C:cytosol"/>
    <property type="evidence" value="ECO:0007669"/>
    <property type="project" value="UniProtKB-SubCell"/>
</dbReference>
<comment type="similarity">
    <text evidence="2 6">Belongs to the FliS family.</text>
</comment>
<dbReference type="Proteomes" id="UP000012283">
    <property type="component" value="Unassembled WGS sequence"/>
</dbReference>
<keyword evidence="7" id="KW-0966">Cell projection</keyword>
<dbReference type="EMBL" id="APML01000003">
    <property type="protein sequence ID" value="ENH98418.1"/>
    <property type="molecule type" value="Genomic_DNA"/>
</dbReference>
<dbReference type="PANTHER" id="PTHR34773:SF1">
    <property type="entry name" value="FLAGELLAR SECRETION CHAPERONE FLIS"/>
    <property type="match status" value="1"/>
</dbReference>
<dbReference type="NCBIfam" id="TIGR00208">
    <property type="entry name" value="fliS"/>
    <property type="match status" value="1"/>
</dbReference>
<gene>
    <name evidence="7" type="primary">fliS</name>
    <name evidence="7" type="ORF">J416_00484</name>
</gene>
<evidence type="ECO:0000256" key="3">
    <source>
        <dbReference type="ARBA" id="ARBA00022490"/>
    </source>
</evidence>
<evidence type="ECO:0000256" key="2">
    <source>
        <dbReference type="ARBA" id="ARBA00008787"/>
    </source>
</evidence>
<dbReference type="PIRSF" id="PIRSF039090">
    <property type="entry name" value="Flis"/>
    <property type="match status" value="1"/>
</dbReference>
<dbReference type="CDD" id="cd16098">
    <property type="entry name" value="FliS"/>
    <property type="match status" value="1"/>
</dbReference>
<evidence type="ECO:0000256" key="4">
    <source>
        <dbReference type="ARBA" id="ARBA00022795"/>
    </source>
</evidence>